<feature type="region of interest" description="Disordered" evidence="1">
    <location>
        <begin position="21"/>
        <end position="75"/>
    </location>
</feature>
<proteinExistence type="predicted"/>
<dbReference type="AlphaFoldDB" id="A0A5B7E5A1"/>
<evidence type="ECO:0000313" key="3">
    <source>
        <dbReference type="Proteomes" id="UP000324222"/>
    </source>
</evidence>
<name>A0A5B7E5A1_PORTR</name>
<evidence type="ECO:0000313" key="2">
    <source>
        <dbReference type="EMBL" id="MPC27954.1"/>
    </source>
</evidence>
<feature type="compositionally biased region" description="Low complexity" evidence="1">
    <location>
        <begin position="51"/>
        <end position="62"/>
    </location>
</feature>
<accession>A0A5B7E5A1</accession>
<reference evidence="2 3" key="1">
    <citation type="submission" date="2019-05" db="EMBL/GenBank/DDBJ databases">
        <title>Another draft genome of Portunus trituberculatus and its Hox gene families provides insights of decapod evolution.</title>
        <authorList>
            <person name="Jeong J.-H."/>
            <person name="Song I."/>
            <person name="Kim S."/>
            <person name="Choi T."/>
            <person name="Kim D."/>
            <person name="Ryu S."/>
            <person name="Kim W."/>
        </authorList>
    </citation>
    <scope>NUCLEOTIDE SEQUENCE [LARGE SCALE GENOMIC DNA]</scope>
    <source>
        <tissue evidence="2">Muscle</tissue>
    </source>
</reference>
<dbReference type="EMBL" id="VSRR010001831">
    <property type="protein sequence ID" value="MPC27954.1"/>
    <property type="molecule type" value="Genomic_DNA"/>
</dbReference>
<dbReference type="Proteomes" id="UP000324222">
    <property type="component" value="Unassembled WGS sequence"/>
</dbReference>
<gene>
    <name evidence="2" type="ORF">E2C01_021147</name>
</gene>
<evidence type="ECO:0000256" key="1">
    <source>
        <dbReference type="SAM" id="MobiDB-lite"/>
    </source>
</evidence>
<protein>
    <submittedName>
        <fullName evidence="2">Uncharacterized protein</fullName>
    </submittedName>
</protein>
<organism evidence="2 3">
    <name type="scientific">Portunus trituberculatus</name>
    <name type="common">Swimming crab</name>
    <name type="synonym">Neptunus trituberculatus</name>
    <dbReference type="NCBI Taxonomy" id="210409"/>
    <lineage>
        <taxon>Eukaryota</taxon>
        <taxon>Metazoa</taxon>
        <taxon>Ecdysozoa</taxon>
        <taxon>Arthropoda</taxon>
        <taxon>Crustacea</taxon>
        <taxon>Multicrustacea</taxon>
        <taxon>Malacostraca</taxon>
        <taxon>Eumalacostraca</taxon>
        <taxon>Eucarida</taxon>
        <taxon>Decapoda</taxon>
        <taxon>Pleocyemata</taxon>
        <taxon>Brachyura</taxon>
        <taxon>Eubrachyura</taxon>
        <taxon>Portunoidea</taxon>
        <taxon>Portunidae</taxon>
        <taxon>Portuninae</taxon>
        <taxon>Portunus</taxon>
    </lineage>
</organism>
<keyword evidence="3" id="KW-1185">Reference proteome</keyword>
<feature type="compositionally biased region" description="Basic and acidic residues" evidence="1">
    <location>
        <begin position="63"/>
        <end position="75"/>
    </location>
</feature>
<sequence length="75" mass="7889">MRCGDGLAAHISHVTTWHPASLLVPTGGLSPAGTGDGQSPFPRGNPGDIWSPPSSRPSSAMSREPRDRSRAKQIE</sequence>
<comment type="caution">
    <text evidence="2">The sequence shown here is derived from an EMBL/GenBank/DDBJ whole genome shotgun (WGS) entry which is preliminary data.</text>
</comment>